<dbReference type="SUPFAM" id="SSF50729">
    <property type="entry name" value="PH domain-like"/>
    <property type="match status" value="1"/>
</dbReference>
<accession>A0A8K0K264</accession>
<protein>
    <submittedName>
        <fullName evidence="4">Uncharacterized protein</fullName>
    </submittedName>
</protein>
<keyword evidence="5" id="KW-1185">Reference proteome</keyword>
<evidence type="ECO:0000313" key="5">
    <source>
        <dbReference type="Proteomes" id="UP000792457"/>
    </source>
</evidence>
<dbReference type="PROSITE" id="PS50003">
    <property type="entry name" value="PH_DOMAIN"/>
    <property type="match status" value="1"/>
</dbReference>
<dbReference type="SMART" id="SM00233">
    <property type="entry name" value="PH"/>
    <property type="match status" value="1"/>
</dbReference>
<name>A0A8K0K264_LADFU</name>
<dbReference type="Proteomes" id="UP000792457">
    <property type="component" value="Unassembled WGS sequence"/>
</dbReference>
<dbReference type="CDD" id="cd01261">
    <property type="entry name" value="PH_SOS"/>
    <property type="match status" value="1"/>
</dbReference>
<reference evidence="4" key="2">
    <citation type="submission" date="2017-10" db="EMBL/GenBank/DDBJ databases">
        <title>Ladona fulva Genome sequencing and assembly.</title>
        <authorList>
            <person name="Murali S."/>
            <person name="Richards S."/>
            <person name="Bandaranaike D."/>
            <person name="Bellair M."/>
            <person name="Blankenburg K."/>
            <person name="Chao H."/>
            <person name="Dinh H."/>
            <person name="Doddapaneni H."/>
            <person name="Dugan-Rocha S."/>
            <person name="Elkadiri S."/>
            <person name="Gnanaolivu R."/>
            <person name="Hernandez B."/>
            <person name="Skinner E."/>
            <person name="Javaid M."/>
            <person name="Lee S."/>
            <person name="Li M."/>
            <person name="Ming W."/>
            <person name="Munidasa M."/>
            <person name="Muniz J."/>
            <person name="Nguyen L."/>
            <person name="Hughes D."/>
            <person name="Osuji N."/>
            <person name="Pu L.-L."/>
            <person name="Puazo M."/>
            <person name="Qu C."/>
            <person name="Quiroz J."/>
            <person name="Raj R."/>
            <person name="Weissenberger G."/>
            <person name="Xin Y."/>
            <person name="Zou X."/>
            <person name="Han Y."/>
            <person name="Worley K."/>
            <person name="Muzny D."/>
            <person name="Gibbs R."/>
        </authorList>
    </citation>
    <scope>NUCLEOTIDE SEQUENCE</scope>
    <source>
        <strain evidence="4">Sampled in the wild</strain>
    </source>
</reference>
<feature type="chain" id="PRO_5035452563" evidence="1">
    <location>
        <begin position="18"/>
        <end position="374"/>
    </location>
</feature>
<dbReference type="Gene3D" id="2.30.29.30">
    <property type="entry name" value="Pleckstrin-homology domain (PH domain)/Phosphotyrosine-binding domain (PTB)"/>
    <property type="match status" value="1"/>
</dbReference>
<dbReference type="InterPro" id="IPR053086">
    <property type="entry name" value="RhoGEF_domain"/>
</dbReference>
<evidence type="ECO:0000313" key="4">
    <source>
        <dbReference type="EMBL" id="KAG8226966.1"/>
    </source>
</evidence>
<dbReference type="EMBL" id="KZ308306">
    <property type="protein sequence ID" value="KAG8226966.1"/>
    <property type="molecule type" value="Genomic_DNA"/>
</dbReference>
<keyword evidence="1" id="KW-0732">Signal</keyword>
<dbReference type="InterPro" id="IPR000219">
    <property type="entry name" value="DH_dom"/>
</dbReference>
<dbReference type="GO" id="GO:0005829">
    <property type="term" value="C:cytosol"/>
    <property type="evidence" value="ECO:0007669"/>
    <property type="project" value="TreeGrafter"/>
</dbReference>
<gene>
    <name evidence="4" type="ORF">J437_LFUL009517</name>
</gene>
<evidence type="ECO:0000259" key="2">
    <source>
        <dbReference type="PROSITE" id="PS50003"/>
    </source>
</evidence>
<feature type="domain" description="DH" evidence="3">
    <location>
        <begin position="1"/>
        <end position="162"/>
    </location>
</feature>
<dbReference type="PANTHER" id="PTHR45834:SF3">
    <property type="entry name" value="RHO GUANINE NUCLEOTIDE EXCHANGE FACTOR 3, ISOFORM L"/>
    <property type="match status" value="1"/>
</dbReference>
<dbReference type="Gene3D" id="1.20.900.10">
    <property type="entry name" value="Dbl homology (DH) domain"/>
    <property type="match status" value="1"/>
</dbReference>
<organism evidence="4 5">
    <name type="scientific">Ladona fulva</name>
    <name type="common">Scarce chaser dragonfly</name>
    <name type="synonym">Libellula fulva</name>
    <dbReference type="NCBI Taxonomy" id="123851"/>
    <lineage>
        <taxon>Eukaryota</taxon>
        <taxon>Metazoa</taxon>
        <taxon>Ecdysozoa</taxon>
        <taxon>Arthropoda</taxon>
        <taxon>Hexapoda</taxon>
        <taxon>Insecta</taxon>
        <taxon>Pterygota</taxon>
        <taxon>Palaeoptera</taxon>
        <taxon>Odonata</taxon>
        <taxon>Epiprocta</taxon>
        <taxon>Anisoptera</taxon>
        <taxon>Libelluloidea</taxon>
        <taxon>Libellulidae</taxon>
        <taxon>Ladona</taxon>
    </lineage>
</organism>
<comment type="caution">
    <text evidence="4">The sequence shown here is derived from an EMBL/GenBank/DDBJ whole genome shotgun (WGS) entry which is preliminary data.</text>
</comment>
<dbReference type="Pfam" id="PF00621">
    <property type="entry name" value="RhoGEF"/>
    <property type="match status" value="1"/>
</dbReference>
<sequence length="374" mass="42671">MIVFYCITLFLFQELDTIFSNIMDIYELTVTLLGLLEDTLEISEEKQVPAVGSCFEELAEAAEFDVYGKYAKDITLPTCRDTLGQLLACPEVSDALQTAGHGFREAVKYYLPKLLLGPIWHCFLYFEYILILKRLTPIEEDRESLEQVEGLLRPLQVELSQAVGSFPKRETSLRMHGRARRQAAIEKTNELQKCIDGWDGKDIGQCCNEFIRDDILGKLGSGRRLTERRVFLFDGLMLLCKPNGRRTSVTGPVPEYRLKERFFVRKVEIVDRDDTDAELKNAFEIVPKVQPNVILVAKSAEDKNNWMADLVMLNTKSMLERTLDSILLDEEKKHPLKLPSPSIYRFAEADSPSNIVLEERENSGVPLIKMPSLI</sequence>
<dbReference type="Gene3D" id="1.20.870.10">
    <property type="entry name" value="Son of sevenless (SoS) protein Chain: S domain 1"/>
    <property type="match status" value="1"/>
</dbReference>
<feature type="domain" description="PH" evidence="2">
    <location>
        <begin position="209"/>
        <end position="315"/>
    </location>
</feature>
<dbReference type="OrthoDB" id="546434at2759"/>
<dbReference type="Pfam" id="PF22697">
    <property type="entry name" value="SOS1_NGEF_PH"/>
    <property type="match status" value="1"/>
</dbReference>
<reference evidence="4" key="1">
    <citation type="submission" date="2013-04" db="EMBL/GenBank/DDBJ databases">
        <authorList>
            <person name="Qu J."/>
            <person name="Murali S.C."/>
            <person name="Bandaranaike D."/>
            <person name="Bellair M."/>
            <person name="Blankenburg K."/>
            <person name="Chao H."/>
            <person name="Dinh H."/>
            <person name="Doddapaneni H."/>
            <person name="Downs B."/>
            <person name="Dugan-Rocha S."/>
            <person name="Elkadiri S."/>
            <person name="Gnanaolivu R.D."/>
            <person name="Hernandez B."/>
            <person name="Javaid M."/>
            <person name="Jayaseelan J.C."/>
            <person name="Lee S."/>
            <person name="Li M."/>
            <person name="Ming W."/>
            <person name="Munidasa M."/>
            <person name="Muniz J."/>
            <person name="Nguyen L."/>
            <person name="Ongeri F."/>
            <person name="Osuji N."/>
            <person name="Pu L.-L."/>
            <person name="Puazo M."/>
            <person name="Qu C."/>
            <person name="Quiroz J."/>
            <person name="Raj R."/>
            <person name="Weissenberger G."/>
            <person name="Xin Y."/>
            <person name="Zou X."/>
            <person name="Han Y."/>
            <person name="Richards S."/>
            <person name="Worley K."/>
            <person name="Muzny D."/>
            <person name="Gibbs R."/>
        </authorList>
    </citation>
    <scope>NUCLEOTIDE SEQUENCE</scope>
    <source>
        <strain evidence="4">Sampled in the wild</strain>
    </source>
</reference>
<dbReference type="InterPro" id="IPR035899">
    <property type="entry name" value="DBL_dom_sf"/>
</dbReference>
<dbReference type="GO" id="GO:0005085">
    <property type="term" value="F:guanyl-nucleotide exchange factor activity"/>
    <property type="evidence" value="ECO:0007669"/>
    <property type="project" value="InterPro"/>
</dbReference>
<dbReference type="PANTHER" id="PTHR45834">
    <property type="entry name" value="RHO GUANINE NUCLEOTIDE EXCHANGE FACTOR 9-RELATED"/>
    <property type="match status" value="1"/>
</dbReference>
<evidence type="ECO:0000256" key="1">
    <source>
        <dbReference type="SAM" id="SignalP"/>
    </source>
</evidence>
<dbReference type="SMART" id="SM00325">
    <property type="entry name" value="RhoGEF"/>
    <property type="match status" value="1"/>
</dbReference>
<feature type="signal peptide" evidence="1">
    <location>
        <begin position="1"/>
        <end position="17"/>
    </location>
</feature>
<dbReference type="InterPro" id="IPR055251">
    <property type="entry name" value="SOS1_NGEF_PH"/>
</dbReference>
<dbReference type="SUPFAM" id="SSF48065">
    <property type="entry name" value="DBL homology domain (DH-domain)"/>
    <property type="match status" value="1"/>
</dbReference>
<dbReference type="Gene3D" id="6.10.250.3060">
    <property type="match status" value="1"/>
</dbReference>
<evidence type="ECO:0000259" key="3">
    <source>
        <dbReference type="PROSITE" id="PS50010"/>
    </source>
</evidence>
<dbReference type="InterPro" id="IPR001849">
    <property type="entry name" value="PH_domain"/>
</dbReference>
<proteinExistence type="predicted"/>
<dbReference type="AlphaFoldDB" id="A0A8K0K264"/>
<dbReference type="PROSITE" id="PS50010">
    <property type="entry name" value="DH_2"/>
    <property type="match status" value="1"/>
</dbReference>
<dbReference type="InterPro" id="IPR011993">
    <property type="entry name" value="PH-like_dom_sf"/>
</dbReference>